<keyword evidence="3 5" id="KW-0808">Transferase</keyword>
<evidence type="ECO:0000256" key="3">
    <source>
        <dbReference type="ARBA" id="ARBA00022679"/>
    </source>
</evidence>
<evidence type="ECO:0000313" key="8">
    <source>
        <dbReference type="Proteomes" id="UP000276133"/>
    </source>
</evidence>
<feature type="transmembrane region" description="Helical" evidence="6">
    <location>
        <begin position="45"/>
        <end position="67"/>
    </location>
</feature>
<reference evidence="7 8" key="1">
    <citation type="journal article" date="2018" name="Sci. Rep.">
        <title>Genomic signatures of local adaptation to the degree of environmental predictability in rotifers.</title>
        <authorList>
            <person name="Franch-Gras L."/>
            <person name="Hahn C."/>
            <person name="Garcia-Roger E.M."/>
            <person name="Carmona M.J."/>
            <person name="Serra M."/>
            <person name="Gomez A."/>
        </authorList>
    </citation>
    <scope>NUCLEOTIDE SEQUENCE [LARGE SCALE GENOMIC DNA]</scope>
    <source>
        <strain evidence="7">HYR1</strain>
    </source>
</reference>
<comment type="similarity">
    <text evidence="1 5">Belongs to the protein sulfotransferase family.</text>
</comment>
<keyword evidence="6" id="KW-0472">Membrane</keyword>
<proteinExistence type="inferred from homology"/>
<organism evidence="7 8">
    <name type="scientific">Brachionus plicatilis</name>
    <name type="common">Marine rotifer</name>
    <name type="synonym">Brachionus muelleri</name>
    <dbReference type="NCBI Taxonomy" id="10195"/>
    <lineage>
        <taxon>Eukaryota</taxon>
        <taxon>Metazoa</taxon>
        <taxon>Spiralia</taxon>
        <taxon>Gnathifera</taxon>
        <taxon>Rotifera</taxon>
        <taxon>Eurotatoria</taxon>
        <taxon>Monogononta</taxon>
        <taxon>Pseudotrocha</taxon>
        <taxon>Ploima</taxon>
        <taxon>Brachionidae</taxon>
        <taxon>Brachionus</taxon>
    </lineage>
</organism>
<dbReference type="Gene3D" id="3.40.50.300">
    <property type="entry name" value="P-loop containing nucleotide triphosphate hydrolases"/>
    <property type="match status" value="2"/>
</dbReference>
<comment type="catalytic activity">
    <reaction evidence="4 5">
        <text>L-tyrosyl-[protein] + 3'-phosphoadenylyl sulfate = O-sulfo-L-tyrosine-[protein] + adenosine 3',5'-bisphosphate + H(+)</text>
        <dbReference type="Rhea" id="RHEA:16801"/>
        <dbReference type="Rhea" id="RHEA-COMP:10136"/>
        <dbReference type="Rhea" id="RHEA-COMP:11688"/>
        <dbReference type="ChEBI" id="CHEBI:15378"/>
        <dbReference type="ChEBI" id="CHEBI:46858"/>
        <dbReference type="ChEBI" id="CHEBI:58339"/>
        <dbReference type="ChEBI" id="CHEBI:58343"/>
        <dbReference type="ChEBI" id="CHEBI:65286"/>
        <dbReference type="EC" id="2.8.2.20"/>
    </reaction>
</comment>
<evidence type="ECO:0000256" key="5">
    <source>
        <dbReference type="RuleBase" id="RU365018"/>
    </source>
</evidence>
<dbReference type="STRING" id="10195.A0A3M7RXL7"/>
<accession>A0A3M7RXL7</accession>
<dbReference type="AlphaFoldDB" id="A0A3M7RXL7"/>
<dbReference type="InterPro" id="IPR026634">
    <property type="entry name" value="TPST-like"/>
</dbReference>
<dbReference type="Proteomes" id="UP000276133">
    <property type="component" value="Unassembled WGS sequence"/>
</dbReference>
<evidence type="ECO:0000256" key="6">
    <source>
        <dbReference type="SAM" id="Phobius"/>
    </source>
</evidence>
<dbReference type="SUPFAM" id="SSF52540">
    <property type="entry name" value="P-loop containing nucleoside triphosphate hydrolases"/>
    <property type="match status" value="1"/>
</dbReference>
<evidence type="ECO:0000256" key="2">
    <source>
        <dbReference type="ARBA" id="ARBA00013262"/>
    </source>
</evidence>
<evidence type="ECO:0000256" key="1">
    <source>
        <dbReference type="ARBA" id="ARBA00009988"/>
    </source>
</evidence>
<gene>
    <name evidence="7" type="ORF">BpHYR1_034913</name>
</gene>
<sequence>MFDLVDFHSSEYSFSGTAKKLDSLVSDNFTSFTSMHSALFKQGSIGSVTLSVVLVVANVFVLVSSGAKFLNITLQMHLGICLAITHTSAKSSTAQALNSILVRTFGQIHAWIYQTTIVTDTNGTQAERKIEQLEGFLEHETIFIGGSMSSGTSLVRSLLDVNPSVKCGPETKFIQLILDFMKKMYKNDKTSLWFMKAAGIKNNTLDKSVGLAIYYVMLSNIRWNEDNRDSYNQCLRTGPHFCMVLRYDSLVKNPEKETRKMTDFLGVKWSKRMLKHQKYIGSKWIGNVPGYQKNLIKDTIDMLTLQNN</sequence>
<dbReference type="GO" id="GO:0005794">
    <property type="term" value="C:Golgi apparatus"/>
    <property type="evidence" value="ECO:0007669"/>
    <property type="project" value="TreeGrafter"/>
</dbReference>
<dbReference type="InterPro" id="IPR027417">
    <property type="entry name" value="P-loop_NTPase"/>
</dbReference>
<dbReference type="OrthoDB" id="545675at2759"/>
<keyword evidence="6" id="KW-1133">Transmembrane helix</keyword>
<dbReference type="EC" id="2.8.2.20" evidence="2 5"/>
<comment type="caution">
    <text evidence="7">The sequence shown here is derived from an EMBL/GenBank/DDBJ whole genome shotgun (WGS) entry which is preliminary data.</text>
</comment>
<dbReference type="PANTHER" id="PTHR12788">
    <property type="entry name" value="PROTEIN-TYROSINE SULFOTRANSFERASE 2"/>
    <property type="match status" value="1"/>
</dbReference>
<dbReference type="PANTHER" id="PTHR12788:SF7">
    <property type="entry name" value="PROTEIN-TYROSINE SULFOTRANSFERASE-RELATED"/>
    <property type="match status" value="1"/>
</dbReference>
<keyword evidence="8" id="KW-1185">Reference proteome</keyword>
<dbReference type="GO" id="GO:0008476">
    <property type="term" value="F:protein-tyrosine sulfotransferase activity"/>
    <property type="evidence" value="ECO:0007669"/>
    <property type="project" value="UniProtKB-EC"/>
</dbReference>
<name>A0A3M7RXL7_BRAPC</name>
<evidence type="ECO:0000256" key="4">
    <source>
        <dbReference type="ARBA" id="ARBA00048460"/>
    </source>
</evidence>
<protein>
    <recommendedName>
        <fullName evidence="2 5">Protein-tyrosine sulfotransferase</fullName>
        <ecNumber evidence="2 5">2.8.2.20</ecNumber>
    </recommendedName>
</protein>
<comment type="function">
    <text evidence="5">Catalyzes the O-sulfation of tyrosine residues within acidic motifs of polypeptides, using 3'-phosphoadenylyl sulfate (PAPS) as cosubstrate.</text>
</comment>
<keyword evidence="6" id="KW-0812">Transmembrane</keyword>
<evidence type="ECO:0000313" key="7">
    <source>
        <dbReference type="EMBL" id="RNA28311.1"/>
    </source>
</evidence>
<dbReference type="Pfam" id="PF13469">
    <property type="entry name" value="Sulfotransfer_3"/>
    <property type="match status" value="1"/>
</dbReference>
<dbReference type="EMBL" id="REGN01002408">
    <property type="protein sequence ID" value="RNA28311.1"/>
    <property type="molecule type" value="Genomic_DNA"/>
</dbReference>